<accession>A0ABM8E3F9</accession>
<dbReference type="Proteomes" id="UP001317779">
    <property type="component" value="Chromosome"/>
</dbReference>
<evidence type="ECO:0000313" key="2">
    <source>
        <dbReference type="EMBL" id="BDV32319.1"/>
    </source>
</evidence>
<name>A0ABM8E3F9_9MICO</name>
<evidence type="ECO:0000313" key="3">
    <source>
        <dbReference type="Proteomes" id="UP001317779"/>
    </source>
</evidence>
<reference evidence="2 3" key="1">
    <citation type="submission" date="2022-12" db="EMBL/GenBank/DDBJ databases">
        <title>Microbacterium terricola strain KV-448 chromosome, complete genome.</title>
        <authorList>
            <person name="Oshima T."/>
            <person name="Moriya T."/>
            <person name="Bessho Y."/>
        </authorList>
    </citation>
    <scope>NUCLEOTIDE SEQUENCE [LARGE SCALE GENOMIC DNA]</scope>
    <source>
        <strain evidence="2 3">KV-448</strain>
    </source>
</reference>
<dbReference type="RefSeq" id="WP_263797012.1">
    <property type="nucleotide sequence ID" value="NZ_AP027141.1"/>
</dbReference>
<evidence type="ECO:0000256" key="1">
    <source>
        <dbReference type="SAM" id="SignalP"/>
    </source>
</evidence>
<dbReference type="EMBL" id="AP027141">
    <property type="protein sequence ID" value="BDV32319.1"/>
    <property type="molecule type" value="Genomic_DNA"/>
</dbReference>
<organism evidence="2 3">
    <name type="scientific">Microbacterium terricola</name>
    <dbReference type="NCBI Taxonomy" id="344163"/>
    <lineage>
        <taxon>Bacteria</taxon>
        <taxon>Bacillati</taxon>
        <taxon>Actinomycetota</taxon>
        <taxon>Actinomycetes</taxon>
        <taxon>Micrococcales</taxon>
        <taxon>Microbacteriaceae</taxon>
        <taxon>Microbacterium</taxon>
    </lineage>
</organism>
<feature type="signal peptide" evidence="1">
    <location>
        <begin position="1"/>
        <end position="18"/>
    </location>
</feature>
<proteinExistence type="predicted"/>
<keyword evidence="3" id="KW-1185">Reference proteome</keyword>
<protein>
    <submittedName>
        <fullName evidence="2">Uncharacterized protein</fullName>
    </submittedName>
</protein>
<keyword evidence="1" id="KW-0732">Signal</keyword>
<sequence>MAALAVSAGMLAACATGAEPPADASGRELGAKYGACTSPPGEVSFTPTEYLAATADWLAVAKVVDAGRSTRAEGQTLPAVILDDSAHEQRVQIHTSFWPGVEWTLAHGGQVWFAMADPDLFPADMVDYVLAVTPSGEVFFPGSCIDDRISIPVHEALGADADAVLARLPRVEHADVRAHLGLAPLESDEEQPVILNPQDADPALLERLTPIAVRIHISEPVGDGSLTICSRITEGWNDCARADADAVDGTMISGYIGDDRVIEFWLMDDIADTSKPLAKLGTVTMPADAEVLDVHIETSAISDDGEVTGSNLVTLAG</sequence>
<feature type="chain" id="PRO_5046922579" evidence="1">
    <location>
        <begin position="19"/>
        <end position="317"/>
    </location>
</feature>
<gene>
    <name evidence="2" type="ORF">Microterr_29790</name>
</gene>